<dbReference type="GO" id="GO:0008289">
    <property type="term" value="F:lipid binding"/>
    <property type="evidence" value="ECO:0007669"/>
    <property type="project" value="InterPro"/>
</dbReference>
<dbReference type="InterPro" id="IPR036312">
    <property type="entry name" value="Bifun_inhib/LTP/seed_sf"/>
</dbReference>
<keyword evidence="12" id="KW-1185">Reference proteome</keyword>
<keyword evidence="7" id="KW-0325">Glycoprotein</keyword>
<evidence type="ECO:0000313" key="11">
    <source>
        <dbReference type="EnsemblPlants" id="AUR62027376-RA:cds"/>
    </source>
</evidence>
<keyword evidence="5 9" id="KW-0732">Signal</keyword>
<comment type="similarity">
    <text evidence="2">Belongs to the plant LTP family.</text>
</comment>
<dbReference type="CDD" id="cd00010">
    <property type="entry name" value="AAI_LTSS"/>
    <property type="match status" value="1"/>
</dbReference>
<dbReference type="SUPFAM" id="SSF47699">
    <property type="entry name" value="Bifunctional inhibitor/lipid-transfer protein/seed storage 2S albumin"/>
    <property type="match status" value="1"/>
</dbReference>
<dbReference type="Gene3D" id="1.10.110.10">
    <property type="entry name" value="Plant lipid-transfer and hydrophobic proteins"/>
    <property type="match status" value="1"/>
</dbReference>
<dbReference type="EnsemblPlants" id="AUR62027376-RA">
    <property type="protein sequence ID" value="AUR62027376-RA:cds"/>
    <property type="gene ID" value="AUR62027376"/>
</dbReference>
<evidence type="ECO:0000256" key="1">
    <source>
        <dbReference type="ARBA" id="ARBA00004609"/>
    </source>
</evidence>
<comment type="subcellular location">
    <subcellularLocation>
        <location evidence="1">Cell membrane</location>
        <topology evidence="1">Lipid-anchor</topology>
        <topology evidence="1">GPI-anchor</topology>
    </subcellularLocation>
</comment>
<dbReference type="OMA" id="NPSPGNH"/>
<keyword evidence="4" id="KW-0336">GPI-anchor</keyword>
<organism evidence="11 12">
    <name type="scientific">Chenopodium quinoa</name>
    <name type="common">Quinoa</name>
    <dbReference type="NCBI Taxonomy" id="63459"/>
    <lineage>
        <taxon>Eukaryota</taxon>
        <taxon>Viridiplantae</taxon>
        <taxon>Streptophyta</taxon>
        <taxon>Embryophyta</taxon>
        <taxon>Tracheophyta</taxon>
        <taxon>Spermatophyta</taxon>
        <taxon>Magnoliopsida</taxon>
        <taxon>eudicotyledons</taxon>
        <taxon>Gunneridae</taxon>
        <taxon>Pentapetalae</taxon>
        <taxon>Caryophyllales</taxon>
        <taxon>Chenopodiaceae</taxon>
        <taxon>Chenopodioideae</taxon>
        <taxon>Atripliceae</taxon>
        <taxon>Chenopodium</taxon>
    </lineage>
</organism>
<evidence type="ECO:0000256" key="2">
    <source>
        <dbReference type="ARBA" id="ARBA00009748"/>
    </source>
</evidence>
<dbReference type="PRINTS" id="PR00382">
    <property type="entry name" value="LIPIDTRNSFER"/>
</dbReference>
<dbReference type="GO" id="GO:0006869">
    <property type="term" value="P:lipid transport"/>
    <property type="evidence" value="ECO:0007669"/>
    <property type="project" value="InterPro"/>
</dbReference>
<keyword evidence="4" id="KW-0472">Membrane</keyword>
<accession>A0A803MD33</accession>
<sequence>MAATVMKYVIVMSIAVAMAGVTVESKGSSPAPVDCTSVVLSMSDCLSYVTNGSTVNKPEGNCCSGLKSVLKTNAECLCEGFKSSAQFGVVLNVTKAVGLPDACHVHAPSAAKLDISPTGAPSPAGVVTPAGAPSGASIAPAAAMGPGGNIVSPAMSPSSLNGASSATGISAKLSVVGLAALGAFLSSF</sequence>
<evidence type="ECO:0000256" key="7">
    <source>
        <dbReference type="ARBA" id="ARBA00023180"/>
    </source>
</evidence>
<dbReference type="Proteomes" id="UP000596660">
    <property type="component" value="Unplaced"/>
</dbReference>
<keyword evidence="3" id="KW-1003">Cell membrane</keyword>
<keyword evidence="6" id="KW-1015">Disulfide bond</keyword>
<evidence type="ECO:0000256" key="3">
    <source>
        <dbReference type="ARBA" id="ARBA00022475"/>
    </source>
</evidence>
<dbReference type="FunFam" id="1.10.110.10:FF:000001">
    <property type="entry name" value="Bifunctional inhibitor/lipid-transfer protein/seed storage 2S albumin superfamily protein"/>
    <property type="match status" value="1"/>
</dbReference>
<dbReference type="GO" id="GO:0098552">
    <property type="term" value="C:side of membrane"/>
    <property type="evidence" value="ECO:0007669"/>
    <property type="project" value="UniProtKB-KW"/>
</dbReference>
<dbReference type="InterPro" id="IPR000528">
    <property type="entry name" value="Plant_nsLTP"/>
</dbReference>
<feature type="signal peptide" evidence="9">
    <location>
        <begin position="1"/>
        <end position="19"/>
    </location>
</feature>
<dbReference type="InterPro" id="IPR043325">
    <property type="entry name" value="LTSS"/>
</dbReference>
<dbReference type="SMART" id="SM00499">
    <property type="entry name" value="AAI"/>
    <property type="match status" value="1"/>
</dbReference>
<evidence type="ECO:0000256" key="6">
    <source>
        <dbReference type="ARBA" id="ARBA00023157"/>
    </source>
</evidence>
<evidence type="ECO:0000256" key="5">
    <source>
        <dbReference type="ARBA" id="ARBA00022729"/>
    </source>
</evidence>
<evidence type="ECO:0000256" key="8">
    <source>
        <dbReference type="ARBA" id="ARBA00023288"/>
    </source>
</evidence>
<protein>
    <recommendedName>
        <fullName evidence="10">Bifunctional inhibitor/plant lipid transfer protein/seed storage helical domain-containing protein</fullName>
    </recommendedName>
</protein>
<dbReference type="InterPro" id="IPR016140">
    <property type="entry name" value="Bifunc_inhib/LTP/seed_store"/>
</dbReference>
<dbReference type="Pfam" id="PF14368">
    <property type="entry name" value="LTP_2"/>
    <property type="match status" value="1"/>
</dbReference>
<proteinExistence type="inferred from homology"/>
<evidence type="ECO:0000256" key="4">
    <source>
        <dbReference type="ARBA" id="ARBA00022622"/>
    </source>
</evidence>
<reference evidence="11" key="2">
    <citation type="submission" date="2021-03" db="UniProtKB">
        <authorList>
            <consortium name="EnsemblPlants"/>
        </authorList>
    </citation>
    <scope>IDENTIFICATION</scope>
</reference>
<evidence type="ECO:0000256" key="9">
    <source>
        <dbReference type="SAM" id="SignalP"/>
    </source>
</evidence>
<evidence type="ECO:0000313" key="12">
    <source>
        <dbReference type="Proteomes" id="UP000596660"/>
    </source>
</evidence>
<dbReference type="PANTHER" id="PTHR33044">
    <property type="entry name" value="BIFUNCTIONAL INHIBITOR/LIPID-TRANSFER PROTEIN/SEED STORAGE 2S ALBUMIN SUPERFAMILY PROTEIN-RELATED"/>
    <property type="match status" value="1"/>
</dbReference>
<feature type="chain" id="PRO_5030666287" description="Bifunctional inhibitor/plant lipid transfer protein/seed storage helical domain-containing protein" evidence="9">
    <location>
        <begin position="20"/>
        <end position="188"/>
    </location>
</feature>
<evidence type="ECO:0000259" key="10">
    <source>
        <dbReference type="SMART" id="SM00499"/>
    </source>
</evidence>
<reference evidence="11" key="1">
    <citation type="journal article" date="2017" name="Nature">
        <title>The genome of Chenopodium quinoa.</title>
        <authorList>
            <person name="Jarvis D.E."/>
            <person name="Ho Y.S."/>
            <person name="Lightfoot D.J."/>
            <person name="Schmoeckel S.M."/>
            <person name="Li B."/>
            <person name="Borm T.J.A."/>
            <person name="Ohyanagi H."/>
            <person name="Mineta K."/>
            <person name="Michell C.T."/>
            <person name="Saber N."/>
            <person name="Kharbatia N.M."/>
            <person name="Rupper R.R."/>
            <person name="Sharp A.R."/>
            <person name="Dally N."/>
            <person name="Boughton B.A."/>
            <person name="Woo Y.H."/>
            <person name="Gao G."/>
            <person name="Schijlen E.G.W.M."/>
            <person name="Guo X."/>
            <person name="Momin A.A."/>
            <person name="Negrao S."/>
            <person name="Al-Babili S."/>
            <person name="Gehring C."/>
            <person name="Roessner U."/>
            <person name="Jung C."/>
            <person name="Murphy K."/>
            <person name="Arold S.T."/>
            <person name="Gojobori T."/>
            <person name="van der Linden C.G."/>
            <person name="van Loo E.N."/>
            <person name="Jellen E.N."/>
            <person name="Maughan P.J."/>
            <person name="Tester M."/>
        </authorList>
    </citation>
    <scope>NUCLEOTIDE SEQUENCE [LARGE SCALE GENOMIC DNA]</scope>
    <source>
        <strain evidence="11">cv. PI 614886</strain>
    </source>
</reference>
<dbReference type="GO" id="GO:0005886">
    <property type="term" value="C:plasma membrane"/>
    <property type="evidence" value="ECO:0007669"/>
    <property type="project" value="UniProtKB-SubCell"/>
</dbReference>
<feature type="domain" description="Bifunctional inhibitor/plant lipid transfer protein/seed storage helical" evidence="10">
    <location>
        <begin position="35"/>
        <end position="118"/>
    </location>
</feature>
<dbReference type="Gramene" id="AUR62027376-RA">
    <property type="protein sequence ID" value="AUR62027376-RA:cds"/>
    <property type="gene ID" value="AUR62027376"/>
</dbReference>
<dbReference type="AlphaFoldDB" id="A0A803MD33"/>
<keyword evidence="8" id="KW-0449">Lipoprotein</keyword>
<name>A0A803MD33_CHEQI</name>